<dbReference type="Proteomes" id="UP000825381">
    <property type="component" value="Chromosome"/>
</dbReference>
<proteinExistence type="predicted"/>
<evidence type="ECO:0008006" key="3">
    <source>
        <dbReference type="Google" id="ProtNLM"/>
    </source>
</evidence>
<organism evidence="1 2">
    <name type="scientific">Flavobacterium litorale</name>
    <dbReference type="NCBI Taxonomy" id="2856519"/>
    <lineage>
        <taxon>Bacteria</taxon>
        <taxon>Pseudomonadati</taxon>
        <taxon>Bacteroidota</taxon>
        <taxon>Flavobacteriia</taxon>
        <taxon>Flavobacteriales</taxon>
        <taxon>Flavobacteriaceae</taxon>
        <taxon>Flavobacterium</taxon>
    </lineage>
</organism>
<dbReference type="RefSeq" id="WP_220641146.1">
    <property type="nucleotide sequence ID" value="NZ_CP080429.1"/>
</dbReference>
<keyword evidence="2" id="KW-1185">Reference proteome</keyword>
<name>A0ABX8V8G7_9FLAO</name>
<reference evidence="1 2" key="1">
    <citation type="submission" date="2021-07" db="EMBL/GenBank/DDBJ databases">
        <title>Flavobacterium WSW3-B6 sp.nov, isolated from seaweed.</title>
        <authorList>
            <person name="Muhammad N."/>
            <person name="Ho H."/>
            <person name="Lee Y.-J."/>
            <person name="Nguyen T."/>
            <person name="Ho J."/>
            <person name="Kim S.-G."/>
        </authorList>
    </citation>
    <scope>NUCLEOTIDE SEQUENCE [LARGE SCALE GENOMIC DNA]</scope>
    <source>
        <strain evidence="1 2">WSW3-B6</strain>
    </source>
</reference>
<evidence type="ECO:0000313" key="1">
    <source>
        <dbReference type="EMBL" id="QYJ68807.1"/>
    </source>
</evidence>
<gene>
    <name evidence="1" type="ORF">K1I41_02695</name>
</gene>
<protein>
    <recommendedName>
        <fullName evidence="3">IPExxxVDY family protein</fullName>
    </recommendedName>
</protein>
<sequence>MKKKELPFTIGEQYELHEFELEGVETVLIGNYEYDVYRCSKKLFCSFNLDGLLDIKLYYNADILARVDYYIKPNSINNFLVNILPSRKEDVTILLKVDRVLKITNTQLRYNLVFDSGLNIG</sequence>
<accession>A0ABX8V8G7</accession>
<dbReference type="EMBL" id="CP080429">
    <property type="protein sequence ID" value="QYJ68807.1"/>
    <property type="molecule type" value="Genomic_DNA"/>
</dbReference>
<evidence type="ECO:0000313" key="2">
    <source>
        <dbReference type="Proteomes" id="UP000825381"/>
    </source>
</evidence>